<dbReference type="InterPro" id="IPR001509">
    <property type="entry name" value="Epimerase_deHydtase"/>
</dbReference>
<reference evidence="2 3" key="1">
    <citation type="submission" date="2016-10" db="EMBL/GenBank/DDBJ databases">
        <authorList>
            <person name="de Groot N.N."/>
        </authorList>
    </citation>
    <scope>NUCLEOTIDE SEQUENCE [LARGE SCALE GENOMIC DNA]</scope>
    <source>
        <strain evidence="2 3">DSM 25584</strain>
    </source>
</reference>
<dbReference type="InterPro" id="IPR051783">
    <property type="entry name" value="NAD(P)-dependent_oxidoreduct"/>
</dbReference>
<name>A0A1G7S7T8_9PROT</name>
<evidence type="ECO:0000313" key="2">
    <source>
        <dbReference type="EMBL" id="SDG19012.1"/>
    </source>
</evidence>
<dbReference type="SUPFAM" id="SSF51735">
    <property type="entry name" value="NAD(P)-binding Rossmann-fold domains"/>
    <property type="match status" value="1"/>
</dbReference>
<dbReference type="EMBL" id="FNCE01000006">
    <property type="protein sequence ID" value="SDG19012.1"/>
    <property type="molecule type" value="Genomic_DNA"/>
</dbReference>
<organism evidence="2 3">
    <name type="scientific">Limimonas halophila</name>
    <dbReference type="NCBI Taxonomy" id="1082479"/>
    <lineage>
        <taxon>Bacteria</taxon>
        <taxon>Pseudomonadati</taxon>
        <taxon>Pseudomonadota</taxon>
        <taxon>Alphaproteobacteria</taxon>
        <taxon>Rhodospirillales</taxon>
        <taxon>Rhodovibrionaceae</taxon>
        <taxon>Limimonas</taxon>
    </lineage>
</organism>
<dbReference type="Pfam" id="PF01370">
    <property type="entry name" value="Epimerase"/>
    <property type="match status" value="1"/>
</dbReference>
<proteinExistence type="predicted"/>
<dbReference type="GO" id="GO:0004029">
    <property type="term" value="F:aldehyde dehydrogenase (NAD+) activity"/>
    <property type="evidence" value="ECO:0007669"/>
    <property type="project" value="TreeGrafter"/>
</dbReference>
<sequence length="308" mass="33031">MRVAVTGASGFVGARLLERLHEAGHALTVLRHRSAVPVPADADVVDGGLHDDDALACFVAGADAVIHCGGVVAAADDATFHRVNAEGTRRLGEAAAHAGVQRFLFVSSLAARQPELSAYAASKRAGEDALAAIDGLAWDALRPPAVYGPGDQQVLVFARLVKHGIGLLPAGDRARVSLIHVDDLVGAMEAWLTGPEPVGAVYELGDGRRGGYAWRTIIDAAARELTVHPWYIRPPAAALKALTYVVHGGARLLGRVAFLSPDKLRELRHDDWVCHDDRFRGRTGWRPRVPLGEGLRETLAWYRAKGWL</sequence>
<dbReference type="AlphaFoldDB" id="A0A1G7S7T8"/>
<keyword evidence="3" id="KW-1185">Reference proteome</keyword>
<dbReference type="Gene3D" id="3.40.50.720">
    <property type="entry name" value="NAD(P)-binding Rossmann-like Domain"/>
    <property type="match status" value="1"/>
</dbReference>
<evidence type="ECO:0000313" key="3">
    <source>
        <dbReference type="Proteomes" id="UP000199415"/>
    </source>
</evidence>
<evidence type="ECO:0000259" key="1">
    <source>
        <dbReference type="Pfam" id="PF01370"/>
    </source>
</evidence>
<accession>A0A1G7S7T8</accession>
<protein>
    <submittedName>
        <fullName evidence="2">Nucleoside-diphosphate-sugar epimerase</fullName>
    </submittedName>
</protein>
<feature type="domain" description="NAD-dependent epimerase/dehydratase" evidence="1">
    <location>
        <begin position="3"/>
        <end position="205"/>
    </location>
</feature>
<dbReference type="InterPro" id="IPR036291">
    <property type="entry name" value="NAD(P)-bd_dom_sf"/>
</dbReference>
<dbReference type="GO" id="GO:0005737">
    <property type="term" value="C:cytoplasm"/>
    <property type="evidence" value="ECO:0007669"/>
    <property type="project" value="TreeGrafter"/>
</dbReference>
<dbReference type="OrthoDB" id="9814124at2"/>
<dbReference type="STRING" id="1082479.SAMN05216241_106152"/>
<dbReference type="PANTHER" id="PTHR48079:SF6">
    <property type="entry name" value="NAD(P)-BINDING DOMAIN-CONTAINING PROTEIN-RELATED"/>
    <property type="match status" value="1"/>
</dbReference>
<gene>
    <name evidence="2" type="ORF">SAMN05216241_106152</name>
</gene>
<dbReference type="RefSeq" id="WP_090020203.1">
    <property type="nucleotide sequence ID" value="NZ_FNCE01000006.1"/>
</dbReference>
<dbReference type="PANTHER" id="PTHR48079">
    <property type="entry name" value="PROTEIN YEEZ"/>
    <property type="match status" value="1"/>
</dbReference>
<dbReference type="Proteomes" id="UP000199415">
    <property type="component" value="Unassembled WGS sequence"/>
</dbReference>